<evidence type="ECO:0000259" key="3">
    <source>
        <dbReference type="SMART" id="SM00460"/>
    </source>
</evidence>
<gene>
    <name evidence="4" type="ORF">F7731_22750</name>
</gene>
<dbReference type="PANTHER" id="PTHR42736">
    <property type="entry name" value="PROTEIN-GLUTAMINE GAMMA-GLUTAMYLTRANSFERASE"/>
    <property type="match status" value="1"/>
</dbReference>
<feature type="region of interest" description="Disordered" evidence="1">
    <location>
        <begin position="570"/>
        <end position="592"/>
    </location>
</feature>
<reference evidence="4 5" key="1">
    <citation type="journal article" date="2016" name="Antonie Van Leeuwenhoek">
        <title>Bacillus depressus sp. nov., isolated from soil of a sunflower field.</title>
        <authorList>
            <person name="Wei X."/>
            <person name="Xin D."/>
            <person name="Xin Y."/>
            <person name="Zhang H."/>
            <person name="Wang T."/>
            <person name="Zhang J."/>
        </authorList>
    </citation>
    <scope>NUCLEOTIDE SEQUENCE [LARGE SCALE GENOMIC DNA]</scope>
    <source>
        <strain evidence="4 5">BZ1</strain>
    </source>
</reference>
<dbReference type="InterPro" id="IPR021878">
    <property type="entry name" value="TgpA_N"/>
</dbReference>
<evidence type="ECO:0000313" key="4">
    <source>
        <dbReference type="EMBL" id="KAB2329409.1"/>
    </source>
</evidence>
<dbReference type="InterPro" id="IPR025403">
    <property type="entry name" value="TgpA-like_C"/>
</dbReference>
<dbReference type="EMBL" id="WBOS01000019">
    <property type="protein sequence ID" value="KAB2329409.1"/>
    <property type="molecule type" value="Genomic_DNA"/>
</dbReference>
<accession>A0A6L3UYL8</accession>
<dbReference type="InterPro" id="IPR002931">
    <property type="entry name" value="Transglutaminase-like"/>
</dbReference>
<dbReference type="SUPFAM" id="SSF54001">
    <property type="entry name" value="Cysteine proteinases"/>
    <property type="match status" value="1"/>
</dbReference>
<keyword evidence="2" id="KW-0472">Membrane</keyword>
<dbReference type="Pfam" id="PF13559">
    <property type="entry name" value="DUF4129"/>
    <property type="match status" value="1"/>
</dbReference>
<feature type="transmembrane region" description="Helical" evidence="2">
    <location>
        <begin position="64"/>
        <end position="84"/>
    </location>
</feature>
<feature type="transmembrane region" description="Helical" evidence="2">
    <location>
        <begin position="203"/>
        <end position="221"/>
    </location>
</feature>
<keyword evidence="5" id="KW-1185">Reference proteome</keyword>
<dbReference type="InterPro" id="IPR038765">
    <property type="entry name" value="Papain-like_cys_pep_sf"/>
</dbReference>
<proteinExistence type="predicted"/>
<evidence type="ECO:0000313" key="5">
    <source>
        <dbReference type="Proteomes" id="UP000481030"/>
    </source>
</evidence>
<dbReference type="InterPro" id="IPR052901">
    <property type="entry name" value="Bact_TGase-like"/>
</dbReference>
<feature type="compositionally biased region" description="Polar residues" evidence="1">
    <location>
        <begin position="570"/>
        <end position="580"/>
    </location>
</feature>
<dbReference type="OrthoDB" id="9804872at2"/>
<feature type="transmembrane region" description="Helical" evidence="2">
    <location>
        <begin position="168"/>
        <end position="187"/>
    </location>
</feature>
<feature type="transmembrane region" description="Helical" evidence="2">
    <location>
        <begin position="618"/>
        <end position="637"/>
    </location>
</feature>
<comment type="caution">
    <text evidence="4">The sequence shown here is derived from an EMBL/GenBank/DDBJ whole genome shotgun (WGS) entry which is preliminary data.</text>
</comment>
<feature type="transmembrane region" description="Helical" evidence="2">
    <location>
        <begin position="142"/>
        <end position="162"/>
    </location>
</feature>
<dbReference type="SMART" id="SM00460">
    <property type="entry name" value="TGc"/>
    <property type="match status" value="1"/>
</dbReference>
<feature type="transmembrane region" description="Helical" evidence="2">
    <location>
        <begin position="39"/>
        <end position="57"/>
    </location>
</feature>
<feature type="domain" description="Transglutaminase-like" evidence="3">
    <location>
        <begin position="480"/>
        <end position="555"/>
    </location>
</feature>
<sequence>MRTRSTQKDLATLFLYTFGFLLLWEWLRPLEQLTDTSYIWIFLVFSIVSLLLAYLGTHFLISGFIKWVLIVYFLHFLYFEGPFFKLDWIPGFFGEIYQSILPVGGDFSRSLTSNLFRSFLFFIFLWLITYLLRYWLVMRRQIFIFFFMTLVYVTVLDTFTPYEAGAAIVRTVIIGFAIMGMLTFYRLMDKEVMRRRPELSRKWLTPLVVMIVISIVFGFAAPKAEPIWPDPVPFIKSYAKGSGDEGGGSRRIGYGLDDSQLGGPFRGDNQVVLRVEVESRQYWKVETKDVYTGKGWVISGSREDVTPFLSEDNVPISSYIEEHQGVQKVEEISIIDSHMDYDHIVYPLGVKKIETPYQHSYSFLLENNTEKIRISSVTGFNTFKHYSLLYDVPKYSVTALVNASSQENTLSAEFKERYTRLPEELPDRVRELAATITEGKNTWFEQARALEAYFSKSGFVYDQKDVAIPGADDDYVDQFLFDTKRGYCDNFSTSMVVMARSLGIPARWVKGYTEGEYKGLGEESRRIFEVTNNNAHSWVEVYFPQIGWVPFEPTQGFSNHVQFNFDQQANNSTPVSTEQPKSPEKEKPDLAEEKTKKAASSFSFKKLSQTVKTFFEKVWKWLLGSIVAFALFFFTVYRLRGKWLPYYLALRFKWTKNDDNFSKAYLLLLRELKRYGIVRKEGQTLREYADYVDRFFSTREMSKLTLQYERLIYRGEVMEGSWLESKELWENLIKKTIA</sequence>
<keyword evidence="2" id="KW-0812">Transmembrane</keyword>
<dbReference type="Pfam" id="PF11992">
    <property type="entry name" value="TgpA_N"/>
    <property type="match status" value="1"/>
</dbReference>
<dbReference type="RefSeq" id="WP_151537080.1">
    <property type="nucleotide sequence ID" value="NZ_WBOS01000019.1"/>
</dbReference>
<dbReference type="Pfam" id="PF01841">
    <property type="entry name" value="Transglut_core"/>
    <property type="match status" value="1"/>
</dbReference>
<evidence type="ECO:0000256" key="1">
    <source>
        <dbReference type="SAM" id="MobiDB-lite"/>
    </source>
</evidence>
<protein>
    <submittedName>
        <fullName evidence="4">DUF4129 domain-containing protein</fullName>
    </submittedName>
</protein>
<name>A0A6L3UYL8_9BACI</name>
<feature type="transmembrane region" description="Helical" evidence="2">
    <location>
        <begin position="10"/>
        <end position="27"/>
    </location>
</feature>
<dbReference type="PANTHER" id="PTHR42736:SF1">
    <property type="entry name" value="PROTEIN-GLUTAMINE GAMMA-GLUTAMYLTRANSFERASE"/>
    <property type="match status" value="1"/>
</dbReference>
<dbReference type="Proteomes" id="UP000481030">
    <property type="component" value="Unassembled WGS sequence"/>
</dbReference>
<evidence type="ECO:0000256" key="2">
    <source>
        <dbReference type="SAM" id="Phobius"/>
    </source>
</evidence>
<feature type="transmembrane region" description="Helical" evidence="2">
    <location>
        <begin position="115"/>
        <end position="135"/>
    </location>
</feature>
<feature type="compositionally biased region" description="Basic and acidic residues" evidence="1">
    <location>
        <begin position="581"/>
        <end position="592"/>
    </location>
</feature>
<dbReference type="AlphaFoldDB" id="A0A6L3UYL8"/>
<organism evidence="4 5">
    <name type="scientific">Cytobacillus depressus</name>
    <dbReference type="NCBI Taxonomy" id="1602942"/>
    <lineage>
        <taxon>Bacteria</taxon>
        <taxon>Bacillati</taxon>
        <taxon>Bacillota</taxon>
        <taxon>Bacilli</taxon>
        <taxon>Bacillales</taxon>
        <taxon>Bacillaceae</taxon>
        <taxon>Cytobacillus</taxon>
    </lineage>
</organism>
<dbReference type="Gene3D" id="3.10.620.30">
    <property type="match status" value="1"/>
</dbReference>
<keyword evidence="2" id="KW-1133">Transmembrane helix</keyword>